<dbReference type="Pfam" id="PF08352">
    <property type="entry name" value="oligo_HPY"/>
    <property type="match status" value="1"/>
</dbReference>
<name>A0A2X0YA63_9BACI</name>
<keyword evidence="2" id="KW-0813">Transport</keyword>
<dbReference type="FunFam" id="3.40.50.300:FF:000016">
    <property type="entry name" value="Oligopeptide ABC transporter ATP-binding component"/>
    <property type="match status" value="1"/>
</dbReference>
<dbReference type="EC" id="3.6.3.-" evidence="6"/>
<keyword evidence="3" id="KW-0547">Nucleotide-binding</keyword>
<dbReference type="GO" id="GO:0055085">
    <property type="term" value="P:transmembrane transport"/>
    <property type="evidence" value="ECO:0007669"/>
    <property type="project" value="UniProtKB-ARBA"/>
</dbReference>
<dbReference type="SMART" id="SM00382">
    <property type="entry name" value="AAA"/>
    <property type="match status" value="1"/>
</dbReference>
<dbReference type="SUPFAM" id="SSF52540">
    <property type="entry name" value="P-loop containing nucleoside triphosphate hydrolases"/>
    <property type="match status" value="1"/>
</dbReference>
<evidence type="ECO:0000256" key="2">
    <source>
        <dbReference type="ARBA" id="ARBA00022448"/>
    </source>
</evidence>
<dbReference type="PROSITE" id="PS50893">
    <property type="entry name" value="ABC_TRANSPORTER_2"/>
    <property type="match status" value="1"/>
</dbReference>
<dbReference type="RefSeq" id="WP_054549116.1">
    <property type="nucleotide sequence ID" value="NZ_CP185952.1"/>
</dbReference>
<evidence type="ECO:0000256" key="1">
    <source>
        <dbReference type="ARBA" id="ARBA00005417"/>
    </source>
</evidence>
<evidence type="ECO:0000259" key="5">
    <source>
        <dbReference type="PROSITE" id="PS50893"/>
    </source>
</evidence>
<dbReference type="InterPro" id="IPR027417">
    <property type="entry name" value="P-loop_NTPase"/>
</dbReference>
<dbReference type="GO" id="GO:0015833">
    <property type="term" value="P:peptide transport"/>
    <property type="evidence" value="ECO:0007669"/>
    <property type="project" value="InterPro"/>
</dbReference>
<dbReference type="PROSITE" id="PS00211">
    <property type="entry name" value="ABC_TRANSPORTER_1"/>
    <property type="match status" value="1"/>
</dbReference>
<keyword evidence="4 6" id="KW-0067">ATP-binding</keyword>
<accession>A0A2X0YA63</accession>
<dbReference type="AlphaFoldDB" id="A0A2X0YA63"/>
<sequence>MPNSILKVENLKKSFQIAGGLFQKKQYVNAVIDVSFEIEEGTTFSLVGESGCGKSTTGRLITRLIAPTNGSIVVDGKEVATAKPSELRHLRQTVQMIFQDPYASLNPRMKVKELVGEPLEIHTKLSKAEREKLVLEMLEVVGLNAEHADRYAHEFSGGQRQRLGIARALITKPKLIIADEPVSALDVSIQSQILNLLKQLQQEYKISYLFISHDLSVVEHISHYIGVMYLGSIVEIGRKETIFNEPKHPYTQALIASVPIADPTLRKKKIVLTGDIPNPKNPPSGCTFHTRCPFASDICKQAIPEMRKINEEQSVACHFVN</sequence>
<dbReference type="GO" id="GO:0016887">
    <property type="term" value="F:ATP hydrolysis activity"/>
    <property type="evidence" value="ECO:0007669"/>
    <property type="project" value="InterPro"/>
</dbReference>
<dbReference type="InterPro" id="IPR013563">
    <property type="entry name" value="Oligopep_ABC_C"/>
</dbReference>
<evidence type="ECO:0000256" key="3">
    <source>
        <dbReference type="ARBA" id="ARBA00022741"/>
    </source>
</evidence>
<dbReference type="PANTHER" id="PTHR43776">
    <property type="entry name" value="TRANSPORT ATP-BINDING PROTEIN"/>
    <property type="match status" value="1"/>
</dbReference>
<dbReference type="EMBL" id="UAQE01000001">
    <property type="protein sequence ID" value="SPT99300.1"/>
    <property type="molecule type" value="Genomic_DNA"/>
</dbReference>
<comment type="similarity">
    <text evidence="1">Belongs to the ABC transporter superfamily.</text>
</comment>
<dbReference type="Gene3D" id="3.40.50.300">
    <property type="entry name" value="P-loop containing nucleotide triphosphate hydrolases"/>
    <property type="match status" value="1"/>
</dbReference>
<gene>
    <name evidence="6" type="primary">gsiA_8</name>
    <name evidence="6" type="ORF">NCTC7582_02170</name>
</gene>
<dbReference type="GO" id="GO:0005524">
    <property type="term" value="F:ATP binding"/>
    <property type="evidence" value="ECO:0007669"/>
    <property type="project" value="UniProtKB-KW"/>
</dbReference>
<dbReference type="NCBIfam" id="TIGR01727">
    <property type="entry name" value="oligo_HPY"/>
    <property type="match status" value="1"/>
</dbReference>
<dbReference type="InterPro" id="IPR003593">
    <property type="entry name" value="AAA+_ATPase"/>
</dbReference>
<reference evidence="6 7" key="1">
    <citation type="submission" date="2018-06" db="EMBL/GenBank/DDBJ databases">
        <authorList>
            <consortium name="Pathogen Informatics"/>
            <person name="Doyle S."/>
        </authorList>
    </citation>
    <scope>NUCLEOTIDE SEQUENCE [LARGE SCALE GENOMIC DNA]</scope>
    <source>
        <strain evidence="6 7">NCTC7582</strain>
    </source>
</reference>
<proteinExistence type="inferred from homology"/>
<evidence type="ECO:0000256" key="4">
    <source>
        <dbReference type="ARBA" id="ARBA00022840"/>
    </source>
</evidence>
<evidence type="ECO:0000313" key="7">
    <source>
        <dbReference type="Proteomes" id="UP000251431"/>
    </source>
</evidence>
<evidence type="ECO:0000313" key="6">
    <source>
        <dbReference type="EMBL" id="SPT99300.1"/>
    </source>
</evidence>
<dbReference type="InterPro" id="IPR017871">
    <property type="entry name" value="ABC_transporter-like_CS"/>
</dbReference>
<organism evidence="6 7">
    <name type="scientific">Lysinibacillus capsici</name>
    <dbReference type="NCBI Taxonomy" id="2115968"/>
    <lineage>
        <taxon>Bacteria</taxon>
        <taxon>Bacillati</taxon>
        <taxon>Bacillota</taxon>
        <taxon>Bacilli</taxon>
        <taxon>Bacillales</taxon>
        <taxon>Bacillaceae</taxon>
        <taxon>Lysinibacillus</taxon>
    </lineage>
</organism>
<dbReference type="NCBIfam" id="NF008453">
    <property type="entry name" value="PRK11308.1"/>
    <property type="match status" value="1"/>
</dbReference>
<dbReference type="CDD" id="cd03257">
    <property type="entry name" value="ABC_NikE_OppD_transporters"/>
    <property type="match status" value="1"/>
</dbReference>
<dbReference type="InterPro" id="IPR003439">
    <property type="entry name" value="ABC_transporter-like_ATP-bd"/>
</dbReference>
<feature type="domain" description="ABC transporter" evidence="5">
    <location>
        <begin position="6"/>
        <end position="255"/>
    </location>
</feature>
<dbReference type="Pfam" id="PF00005">
    <property type="entry name" value="ABC_tran"/>
    <property type="match status" value="1"/>
</dbReference>
<dbReference type="InterPro" id="IPR050319">
    <property type="entry name" value="ABC_transp_ATP-bind"/>
</dbReference>
<protein>
    <submittedName>
        <fullName evidence="6">Oligopeptide ABC transporter ATP-binding protein</fullName>
        <ecNumber evidence="6">3.6.3.-</ecNumber>
    </submittedName>
</protein>
<dbReference type="Proteomes" id="UP000251431">
    <property type="component" value="Unassembled WGS sequence"/>
</dbReference>
<keyword evidence="6" id="KW-0378">Hydrolase</keyword>